<accession>A0A9X8IWF0</accession>
<keyword evidence="1" id="KW-0812">Transmembrane</keyword>
<name>A0A9X8IWF0_BACCE</name>
<dbReference type="EMBL" id="QNGD03000014">
    <property type="protein sequence ID" value="RWQ71131.1"/>
    <property type="molecule type" value="Genomic_DNA"/>
</dbReference>
<organism evidence="2 3">
    <name type="scientific">Bacillus cereus</name>
    <dbReference type="NCBI Taxonomy" id="1396"/>
    <lineage>
        <taxon>Bacteria</taxon>
        <taxon>Bacillati</taxon>
        <taxon>Bacillota</taxon>
        <taxon>Bacilli</taxon>
        <taxon>Bacillales</taxon>
        <taxon>Bacillaceae</taxon>
        <taxon>Bacillus</taxon>
        <taxon>Bacillus cereus group</taxon>
    </lineage>
</organism>
<proteinExistence type="predicted"/>
<dbReference type="AlphaFoldDB" id="A0A9X8IWF0"/>
<gene>
    <name evidence="2" type="ORF">DR116_0024560</name>
</gene>
<protein>
    <submittedName>
        <fullName evidence="2">Uncharacterized protein</fullName>
    </submittedName>
</protein>
<keyword evidence="1" id="KW-0472">Membrane</keyword>
<evidence type="ECO:0000256" key="1">
    <source>
        <dbReference type="SAM" id="Phobius"/>
    </source>
</evidence>
<feature type="transmembrane region" description="Helical" evidence="1">
    <location>
        <begin position="25"/>
        <end position="44"/>
    </location>
</feature>
<evidence type="ECO:0000313" key="2">
    <source>
        <dbReference type="EMBL" id="RWQ71131.1"/>
    </source>
</evidence>
<comment type="caution">
    <text evidence="2">The sequence shown here is derived from an EMBL/GenBank/DDBJ whole genome shotgun (WGS) entry which is preliminary data.</text>
</comment>
<reference evidence="2 3" key="1">
    <citation type="submission" date="2019-01" db="EMBL/GenBank/DDBJ databases">
        <title>Draft genome sequence of heavy metal resistant Bacillus cereus NWUAB01.</title>
        <authorList>
            <person name="Babalola O."/>
            <person name="Aremu B.R."/>
            <person name="Ayangbenro A.S."/>
        </authorList>
    </citation>
    <scope>NUCLEOTIDE SEQUENCE [LARGE SCALE GENOMIC DNA]</scope>
    <source>
        <strain evidence="2 3">NWUAB01</strain>
    </source>
</reference>
<dbReference type="Proteomes" id="UP000253597">
    <property type="component" value="Unassembled WGS sequence"/>
</dbReference>
<evidence type="ECO:0000313" key="3">
    <source>
        <dbReference type="Proteomes" id="UP000253597"/>
    </source>
</evidence>
<keyword evidence="1" id="KW-1133">Transmembrane helix</keyword>
<sequence length="60" mass="6686">MSSFLTSILFFSSFSMYVHVDPLTFIFIFILSILIVLAILATIIEAGMAETHSNTQNSLK</sequence>